<dbReference type="InterPro" id="IPR036264">
    <property type="entry name" value="Bact_exopeptidase_dim_dom"/>
</dbReference>
<feature type="domain" description="Peptidase M20 dimerisation" evidence="9">
    <location>
        <begin position="257"/>
        <end position="329"/>
    </location>
</feature>
<keyword evidence="8" id="KW-0482">Metalloprotease</keyword>
<dbReference type="Gene3D" id="3.30.70.360">
    <property type="match status" value="2"/>
</dbReference>
<dbReference type="GO" id="GO:0008777">
    <property type="term" value="F:acetylornithine deacetylase activity"/>
    <property type="evidence" value="ECO:0007669"/>
    <property type="project" value="TreeGrafter"/>
</dbReference>
<sequence>MINWKKTANSYQKDYLNDLKQLIAIDSERDDAHRSEQYPLGPGPAKALKKYLEFGKRDGFKTENLDNTVGYIEYGIGNQTMAIQAHADVMPAGNGWKTNPFKMIEKNGNIYGRGTSDDKGPGLAAYYGLKMLKDHGIKPHCKIRFIIGTDEESDWTGMKHYFDVEPAPNFGFSPDAEFPLINGEKGISSFQIKFGRGGNDNSQLISFHSGLRDNMVPAEATAAVKSNDFKSLSDQFSKFLDHNPIHGETKNDNGQIQFKVNGKAAHGMAPQNGVNAGTYLAKFLNQYVNDNSNFLDFITKFLHLDFLGQHLNLNHHDDTMGDLTINPGIMNFDVKNGGLIVVNIRYPKGIDIQTINSRLNQYANNNAVVKLDNMNPHYVDPKDPVVTKLMHAYRTQTGRNDQPKVVGGGTYARMMSRGVAFGALCSWKTPSTMHQPNEFQPISDLMLAMSIYGQSIYELTK</sequence>
<dbReference type="SUPFAM" id="SSF53187">
    <property type="entry name" value="Zn-dependent exopeptidases"/>
    <property type="match status" value="1"/>
</dbReference>
<dbReference type="InterPro" id="IPR002933">
    <property type="entry name" value="Peptidase_M20"/>
</dbReference>
<dbReference type="EMBL" id="BRPL01000002">
    <property type="protein sequence ID" value="GLB46722.1"/>
    <property type="molecule type" value="Genomic_DNA"/>
</dbReference>
<accession>A0A9W6B0T9</accession>
<dbReference type="GO" id="GO:0006508">
    <property type="term" value="P:proteolysis"/>
    <property type="evidence" value="ECO:0007669"/>
    <property type="project" value="UniProtKB-KW"/>
</dbReference>
<proteinExistence type="inferred from homology"/>
<dbReference type="InterPro" id="IPR011650">
    <property type="entry name" value="Peptidase_M20_dimer"/>
</dbReference>
<reference evidence="10" key="1">
    <citation type="submission" date="2022-07" db="EMBL/GenBank/DDBJ databases">
        <authorList>
            <person name="Kouya T."/>
            <person name="Ishiyama Y."/>
        </authorList>
    </citation>
    <scope>NUCLEOTIDE SEQUENCE</scope>
    <source>
        <strain evidence="10">WR16-4</strain>
    </source>
</reference>
<evidence type="ECO:0000313" key="10">
    <source>
        <dbReference type="EMBL" id="GLB46722.1"/>
    </source>
</evidence>
<evidence type="ECO:0000256" key="2">
    <source>
        <dbReference type="ARBA" id="ARBA00006247"/>
    </source>
</evidence>
<dbReference type="SUPFAM" id="SSF55031">
    <property type="entry name" value="Bacterial exopeptidase dimerisation domain"/>
    <property type="match status" value="1"/>
</dbReference>
<keyword evidence="11" id="KW-1185">Reference proteome</keyword>
<keyword evidence="4" id="KW-0479">Metal-binding</keyword>
<reference evidence="10" key="2">
    <citation type="journal article" date="2023" name="PLoS ONE">
        <title>Philodulcilactobacillus myokoensis gen. nov., sp. nov., a fructophilic, acidophilic, and agar-phobic lactic acid bacterium isolated from fermented vegetable extracts.</title>
        <authorList>
            <person name="Kouya T."/>
            <person name="Ishiyama Y."/>
            <person name="Ohashi S."/>
            <person name="Kumakubo R."/>
            <person name="Yamazaki T."/>
            <person name="Otaki T."/>
        </authorList>
    </citation>
    <scope>NUCLEOTIDE SEQUENCE</scope>
    <source>
        <strain evidence="10">WR16-4</strain>
    </source>
</reference>
<dbReference type="GO" id="GO:0008270">
    <property type="term" value="F:zinc ion binding"/>
    <property type="evidence" value="ECO:0007669"/>
    <property type="project" value="InterPro"/>
</dbReference>
<evidence type="ECO:0000256" key="5">
    <source>
        <dbReference type="ARBA" id="ARBA00022801"/>
    </source>
</evidence>
<comment type="similarity">
    <text evidence="2">Belongs to the peptidase M20A family.</text>
</comment>
<keyword evidence="6" id="KW-0862">Zinc</keyword>
<dbReference type="PROSITE" id="PS00759">
    <property type="entry name" value="ARGE_DAPE_CPG2_2"/>
    <property type="match status" value="1"/>
</dbReference>
<dbReference type="InterPro" id="IPR010964">
    <property type="entry name" value="M20A_pepV-rel"/>
</dbReference>
<dbReference type="AlphaFoldDB" id="A0A9W6B0T9"/>
<dbReference type="CDD" id="cd03888">
    <property type="entry name" value="M20_PepV"/>
    <property type="match status" value="1"/>
</dbReference>
<keyword evidence="3" id="KW-0645">Protease</keyword>
<protein>
    <submittedName>
        <fullName evidence="10">Dipeptidase PepV</fullName>
    </submittedName>
</protein>
<dbReference type="PANTHER" id="PTHR43808">
    <property type="entry name" value="ACETYLORNITHINE DEACETYLASE"/>
    <property type="match status" value="1"/>
</dbReference>
<dbReference type="GO" id="GO:0006526">
    <property type="term" value="P:L-arginine biosynthetic process"/>
    <property type="evidence" value="ECO:0007669"/>
    <property type="project" value="TreeGrafter"/>
</dbReference>
<organism evidence="10 11">
    <name type="scientific">Philodulcilactobacillus myokoensis</name>
    <dbReference type="NCBI Taxonomy" id="2929573"/>
    <lineage>
        <taxon>Bacteria</taxon>
        <taxon>Bacillati</taxon>
        <taxon>Bacillota</taxon>
        <taxon>Bacilli</taxon>
        <taxon>Lactobacillales</taxon>
        <taxon>Lactobacillaceae</taxon>
        <taxon>Philodulcilactobacillus</taxon>
    </lineage>
</organism>
<keyword evidence="5" id="KW-0378">Hydrolase</keyword>
<comment type="cofactor">
    <cofactor evidence="1">
        <name>Zn(2+)</name>
        <dbReference type="ChEBI" id="CHEBI:29105"/>
    </cofactor>
</comment>
<dbReference type="PANTHER" id="PTHR43808:SF31">
    <property type="entry name" value="N-ACETYL-L-CITRULLINE DEACETYLASE"/>
    <property type="match status" value="1"/>
</dbReference>
<name>A0A9W6B0T9_9LACO</name>
<evidence type="ECO:0000256" key="4">
    <source>
        <dbReference type="ARBA" id="ARBA00022723"/>
    </source>
</evidence>
<dbReference type="NCBIfam" id="NF005591">
    <property type="entry name" value="PRK07318.1"/>
    <property type="match status" value="1"/>
</dbReference>
<dbReference type="InterPro" id="IPR001261">
    <property type="entry name" value="ArgE/DapE_CS"/>
</dbReference>
<dbReference type="Proteomes" id="UP001144204">
    <property type="component" value="Unassembled WGS sequence"/>
</dbReference>
<evidence type="ECO:0000313" key="11">
    <source>
        <dbReference type="Proteomes" id="UP001144204"/>
    </source>
</evidence>
<gene>
    <name evidence="10" type="primary">pepV</name>
    <name evidence="10" type="ORF">WR164_07010</name>
</gene>
<dbReference type="NCBIfam" id="TIGR01887">
    <property type="entry name" value="dipeptidaselike"/>
    <property type="match status" value="1"/>
</dbReference>
<dbReference type="InterPro" id="IPR050072">
    <property type="entry name" value="Peptidase_M20A"/>
</dbReference>
<evidence type="ECO:0000256" key="6">
    <source>
        <dbReference type="ARBA" id="ARBA00022833"/>
    </source>
</evidence>
<evidence type="ECO:0000256" key="1">
    <source>
        <dbReference type="ARBA" id="ARBA00001947"/>
    </source>
</evidence>
<dbReference type="Pfam" id="PF01546">
    <property type="entry name" value="Peptidase_M20"/>
    <property type="match status" value="1"/>
</dbReference>
<dbReference type="GO" id="GO:0016805">
    <property type="term" value="F:dipeptidase activity"/>
    <property type="evidence" value="ECO:0007669"/>
    <property type="project" value="UniProtKB-KW"/>
</dbReference>
<keyword evidence="7" id="KW-0224">Dipeptidase</keyword>
<dbReference type="GO" id="GO:0008237">
    <property type="term" value="F:metallopeptidase activity"/>
    <property type="evidence" value="ECO:0007669"/>
    <property type="project" value="UniProtKB-KW"/>
</dbReference>
<comment type="caution">
    <text evidence="10">The sequence shown here is derived from an EMBL/GenBank/DDBJ whole genome shotgun (WGS) entry which is preliminary data.</text>
</comment>
<evidence type="ECO:0000259" key="9">
    <source>
        <dbReference type="Pfam" id="PF07687"/>
    </source>
</evidence>
<evidence type="ECO:0000256" key="7">
    <source>
        <dbReference type="ARBA" id="ARBA00022997"/>
    </source>
</evidence>
<evidence type="ECO:0000256" key="3">
    <source>
        <dbReference type="ARBA" id="ARBA00022670"/>
    </source>
</evidence>
<dbReference type="RefSeq" id="WP_286136183.1">
    <property type="nucleotide sequence ID" value="NZ_BRPL01000002.1"/>
</dbReference>
<evidence type="ECO:0000256" key="8">
    <source>
        <dbReference type="ARBA" id="ARBA00023049"/>
    </source>
</evidence>
<dbReference type="Pfam" id="PF07687">
    <property type="entry name" value="M20_dimer"/>
    <property type="match status" value="1"/>
</dbReference>
<dbReference type="Gene3D" id="3.40.630.10">
    <property type="entry name" value="Zn peptidases"/>
    <property type="match status" value="1"/>
</dbReference>